<dbReference type="EMBL" id="CACVBS010000001">
    <property type="protein sequence ID" value="CAA7257433.1"/>
    <property type="molecule type" value="Genomic_DNA"/>
</dbReference>
<protein>
    <submittedName>
        <fullName evidence="2">Uncharacterized protein</fullName>
    </submittedName>
</protein>
<reference evidence="2 3" key="1">
    <citation type="submission" date="2020-01" db="EMBL/GenBank/DDBJ databases">
        <authorList>
            <person name="Gupta K D."/>
        </authorList>
    </citation>
    <scope>NUCLEOTIDE SEQUENCE [LARGE SCALE GENOMIC DNA]</scope>
</reference>
<dbReference type="OrthoDB" id="3269005at2759"/>
<gene>
    <name evidence="2" type="ORF">AAE3_LOCUS346</name>
</gene>
<evidence type="ECO:0000313" key="2">
    <source>
        <dbReference type="EMBL" id="CAA7257433.1"/>
    </source>
</evidence>
<evidence type="ECO:0000256" key="1">
    <source>
        <dbReference type="SAM" id="MobiDB-lite"/>
    </source>
</evidence>
<dbReference type="AlphaFoldDB" id="A0A8S0W5W5"/>
<organism evidence="2 3">
    <name type="scientific">Cyclocybe aegerita</name>
    <name type="common">Black poplar mushroom</name>
    <name type="synonym">Agrocybe aegerita</name>
    <dbReference type="NCBI Taxonomy" id="1973307"/>
    <lineage>
        <taxon>Eukaryota</taxon>
        <taxon>Fungi</taxon>
        <taxon>Dikarya</taxon>
        <taxon>Basidiomycota</taxon>
        <taxon>Agaricomycotina</taxon>
        <taxon>Agaricomycetes</taxon>
        <taxon>Agaricomycetidae</taxon>
        <taxon>Agaricales</taxon>
        <taxon>Agaricineae</taxon>
        <taxon>Bolbitiaceae</taxon>
        <taxon>Cyclocybe</taxon>
    </lineage>
</organism>
<keyword evidence="3" id="KW-1185">Reference proteome</keyword>
<sequence length="135" mass="15234">MISSCLSFVKTKAVPVNWGQPDDMSLHAEEDRHQCTQVITLKEKEKTEQACIRGKLKTDLELKRMQHQAQEADCQRAHEIHMLEMQHQMRFGIAQPPPPPAQPWDAPGPHHGGPAGGAPPPPFRFLNDNIHPDLR</sequence>
<accession>A0A8S0W5W5</accession>
<feature type="region of interest" description="Disordered" evidence="1">
    <location>
        <begin position="92"/>
        <end position="135"/>
    </location>
</feature>
<dbReference type="Proteomes" id="UP000467700">
    <property type="component" value="Unassembled WGS sequence"/>
</dbReference>
<evidence type="ECO:0000313" key="3">
    <source>
        <dbReference type="Proteomes" id="UP000467700"/>
    </source>
</evidence>
<name>A0A8S0W5W5_CYCAE</name>
<proteinExistence type="predicted"/>
<comment type="caution">
    <text evidence="2">The sequence shown here is derived from an EMBL/GenBank/DDBJ whole genome shotgun (WGS) entry which is preliminary data.</text>
</comment>